<dbReference type="SUPFAM" id="SSF48452">
    <property type="entry name" value="TPR-like"/>
    <property type="match status" value="2"/>
</dbReference>
<feature type="compositionally biased region" description="Acidic residues" evidence="3">
    <location>
        <begin position="696"/>
        <end position="711"/>
    </location>
</feature>
<keyword evidence="2" id="KW-0802">TPR repeat</keyword>
<feature type="repeat" description="TPR" evidence="2">
    <location>
        <begin position="956"/>
        <end position="989"/>
    </location>
</feature>
<dbReference type="InterPro" id="IPR011990">
    <property type="entry name" value="TPR-like_helical_dom_sf"/>
</dbReference>
<dbReference type="SMART" id="SM00054">
    <property type="entry name" value="EFh"/>
    <property type="match status" value="1"/>
</dbReference>
<evidence type="ECO:0000313" key="6">
    <source>
        <dbReference type="Proteomes" id="UP001314263"/>
    </source>
</evidence>
<dbReference type="GO" id="GO:0005509">
    <property type="term" value="F:calcium ion binding"/>
    <property type="evidence" value="ECO:0007669"/>
    <property type="project" value="InterPro"/>
</dbReference>
<reference evidence="5 6" key="1">
    <citation type="submission" date="2023-10" db="EMBL/GenBank/DDBJ databases">
        <authorList>
            <person name="Maclean D."/>
            <person name="Macfadyen A."/>
        </authorList>
    </citation>
    <scope>NUCLEOTIDE SEQUENCE [LARGE SCALE GENOMIC DNA]</scope>
</reference>
<feature type="compositionally biased region" description="Polar residues" evidence="3">
    <location>
        <begin position="632"/>
        <end position="648"/>
    </location>
</feature>
<dbReference type="Proteomes" id="UP001314263">
    <property type="component" value="Unassembled WGS sequence"/>
</dbReference>
<dbReference type="PANTHER" id="PTHR45081">
    <property type="entry name" value="EF HAND FAMILY PROTEIN, PUTATIVE, EXPRESSED-RELATED"/>
    <property type="match status" value="1"/>
</dbReference>
<dbReference type="PANTHER" id="PTHR45081:SF1">
    <property type="entry name" value="EF HAND FAMILY PROTEIN, PUTATIVE, EXPRESSED-RELATED"/>
    <property type="match status" value="1"/>
</dbReference>
<dbReference type="PROSITE" id="PS50005">
    <property type="entry name" value="TPR"/>
    <property type="match status" value="3"/>
</dbReference>
<keyword evidence="6" id="KW-1185">Reference proteome</keyword>
<dbReference type="InterPro" id="IPR011992">
    <property type="entry name" value="EF-hand-dom_pair"/>
</dbReference>
<dbReference type="PROSITE" id="PS00018">
    <property type="entry name" value="EF_HAND_1"/>
    <property type="match status" value="1"/>
</dbReference>
<feature type="region of interest" description="Disordered" evidence="3">
    <location>
        <begin position="686"/>
        <end position="726"/>
    </location>
</feature>
<dbReference type="SMART" id="SM00028">
    <property type="entry name" value="TPR"/>
    <property type="match status" value="7"/>
</dbReference>
<feature type="repeat" description="TPR" evidence="2">
    <location>
        <begin position="922"/>
        <end position="955"/>
    </location>
</feature>
<feature type="region of interest" description="Disordered" evidence="3">
    <location>
        <begin position="404"/>
        <end position="429"/>
    </location>
</feature>
<evidence type="ECO:0000259" key="4">
    <source>
        <dbReference type="PROSITE" id="PS50222"/>
    </source>
</evidence>
<dbReference type="EMBL" id="CAUYUE010000013">
    <property type="protein sequence ID" value="CAK0785712.1"/>
    <property type="molecule type" value="Genomic_DNA"/>
</dbReference>
<dbReference type="InterPro" id="IPR002048">
    <property type="entry name" value="EF_hand_dom"/>
</dbReference>
<feature type="region of interest" description="Disordered" evidence="3">
    <location>
        <begin position="1200"/>
        <end position="1219"/>
    </location>
</feature>
<organism evidence="5 6">
    <name type="scientific">Coccomyxa viridis</name>
    <dbReference type="NCBI Taxonomy" id="1274662"/>
    <lineage>
        <taxon>Eukaryota</taxon>
        <taxon>Viridiplantae</taxon>
        <taxon>Chlorophyta</taxon>
        <taxon>core chlorophytes</taxon>
        <taxon>Trebouxiophyceae</taxon>
        <taxon>Trebouxiophyceae incertae sedis</taxon>
        <taxon>Coccomyxaceae</taxon>
        <taxon>Coccomyxa</taxon>
    </lineage>
</organism>
<feature type="domain" description="EF-hand" evidence="4">
    <location>
        <begin position="9"/>
        <end position="44"/>
    </location>
</feature>
<feature type="compositionally biased region" description="Low complexity" evidence="3">
    <location>
        <begin position="712"/>
        <end position="726"/>
    </location>
</feature>
<comment type="caution">
    <text evidence="5">The sequence shown here is derived from an EMBL/GenBank/DDBJ whole genome shotgun (WGS) entry which is preliminary data.</text>
</comment>
<feature type="region of interest" description="Disordered" evidence="3">
    <location>
        <begin position="181"/>
        <end position="209"/>
    </location>
</feature>
<dbReference type="InterPro" id="IPR019734">
    <property type="entry name" value="TPR_rpt"/>
</dbReference>
<name>A0AAV1IHN3_9CHLO</name>
<evidence type="ECO:0000256" key="2">
    <source>
        <dbReference type="PROSITE-ProRule" id="PRU00339"/>
    </source>
</evidence>
<dbReference type="GO" id="GO:0005886">
    <property type="term" value="C:plasma membrane"/>
    <property type="evidence" value="ECO:0007669"/>
    <property type="project" value="TreeGrafter"/>
</dbReference>
<feature type="repeat" description="TPR" evidence="2">
    <location>
        <begin position="1024"/>
        <end position="1057"/>
    </location>
</feature>
<gene>
    <name evidence="5" type="ORF">CVIRNUC_008923</name>
</gene>
<dbReference type="Gene3D" id="1.10.238.10">
    <property type="entry name" value="EF-hand"/>
    <property type="match status" value="1"/>
</dbReference>
<evidence type="ECO:0000313" key="5">
    <source>
        <dbReference type="EMBL" id="CAK0785712.1"/>
    </source>
</evidence>
<dbReference type="InterPro" id="IPR018247">
    <property type="entry name" value="EF_Hand_1_Ca_BS"/>
</dbReference>
<accession>A0AAV1IHN3</accession>
<keyword evidence="1" id="KW-0106">Calcium</keyword>
<sequence length="1368" mass="146206">MAAANEDAMRTNKIDQIFAAFDCNHDGALSKRELAAFMAGVNPGVRLTPIQMREIVEQICYEYASFMGPAGLMFKGFKEMYDSGHGCPDTDYSNLGYDATPGTANLATATALAQVARAIDVWDPDGAARKKEEASAKDVVRMMAAGPAPDPDLNLETPMPKHTTAGAGLGAGSWVGSITKWAQSASRGASRESSPPQRTPAGEQAHPAEDKLAAEADCKLGAQARNMPASPSAWSIKAGSETAARPQELVAHYTAQRTRAVPEATPLPQPREDVGDSQDTAAKSIATAKRELASYKLASHATAQRAVLAARRALQELPDEATPGMSMEEVVEAVAAAKRALSSHPLPDPFQPSGAADLVAEARKHLGAIPTDYDDDGPVPPLQEALLAVTDAKLALEAYPMIDAPPSPGVEPDAAPQWSDKPSKGSAGAMHVHAYAPAVAHRLKSDGRAESASHSFMPEAPGNPAVTEGLHASSYIPESNPRAAARREPASEHGYLPNAEAAPEQSLRKKHASFSSQGSGEEPSQAKAAYTAPEPKQTGLRQSLSKLAHRFVPGAGLKAASPPKHDTSKHAYLPEADAVHEVLVSPADSRTHAEQTAEQASPELVPGSRVSQEDAAEEHAAAPGMWNYNAALGTSSGSESRTPHTTADASPAKEEEEGEDPGPAEEPEELMKWFGRDWTATASLRDTGRAHSTGDCFEDAQEELPEPEEEAAAAPSPRASPSKASSLARALSERLLVAGPALSCLTAPRAAAGGADEAEAVSTPYANSVVVNATPRAGDALSQQDALAQQLREAEEMLGLAADEADSLDKVLQAVQATVQVQGDAQWTARQLAALRRRAHGLPAEDAYAAHMATATLLASMGSHAEALLSFEAAIGRGEDNAKVFFRMGVTLFALQRFLDAEQAYFGAIKSVKPGVHNRLLPKIYVNLGITQEADGRLHAACDNYREAISINQGHYRAFKLLGSALYALGDLGAAEHALQQSLAINPNYSDASCDLGCVLCALKRPEEAKEAFFAAIESSPQHVEAHFNLGNYYRQTAKFEAAEFCYKAVVDVVPDHWRGLLNLAVAQVGLKRTSEAQKNLRRAFKASGYGGRVVAEMDKLRTMVRKTEDRQQLGELMALVTEKATVAVAVKPEKTESKKLFELPKRGLSGLLRRATPAEAEAVLRQTLDADLLKQLGPFAEVHPYRLEAQVTDAHMLMVSPKPDPGGAESSSQGHGQDRVMSPALAESLLRQLLPEVAPQRFQHLMRIIRNDFFMLLDSRAMCREVDIGLVLALLLGVANGDTFERIDAVHAVLAWRSRKGQVTEGAIALYIASLKAVFNVEHDVRIVRAAMQKQNDATPVSLQDFQKRVKQGYQAFELLRTVAEGR</sequence>
<feature type="region of interest" description="Disordered" evidence="3">
    <location>
        <begin position="500"/>
        <end position="539"/>
    </location>
</feature>
<feature type="region of interest" description="Disordered" evidence="3">
    <location>
        <begin position="256"/>
        <end position="278"/>
    </location>
</feature>
<proteinExistence type="predicted"/>
<dbReference type="Gene3D" id="1.25.40.10">
    <property type="entry name" value="Tetratricopeptide repeat domain"/>
    <property type="match status" value="1"/>
</dbReference>
<evidence type="ECO:0000256" key="3">
    <source>
        <dbReference type="SAM" id="MobiDB-lite"/>
    </source>
</evidence>
<feature type="region of interest" description="Disordered" evidence="3">
    <location>
        <begin position="587"/>
        <end position="667"/>
    </location>
</feature>
<feature type="compositionally biased region" description="Acidic residues" evidence="3">
    <location>
        <begin position="654"/>
        <end position="667"/>
    </location>
</feature>
<evidence type="ECO:0000256" key="1">
    <source>
        <dbReference type="ARBA" id="ARBA00022837"/>
    </source>
</evidence>
<dbReference type="SUPFAM" id="SSF47473">
    <property type="entry name" value="EF-hand"/>
    <property type="match status" value="1"/>
</dbReference>
<feature type="region of interest" description="Disordered" evidence="3">
    <location>
        <begin position="443"/>
        <end position="469"/>
    </location>
</feature>
<dbReference type="PROSITE" id="PS50222">
    <property type="entry name" value="EF_HAND_2"/>
    <property type="match status" value="1"/>
</dbReference>
<feature type="compositionally biased region" description="Polar residues" evidence="3">
    <location>
        <begin position="181"/>
        <end position="196"/>
    </location>
</feature>
<dbReference type="Pfam" id="PF13432">
    <property type="entry name" value="TPR_16"/>
    <property type="match status" value="3"/>
</dbReference>
<protein>
    <recommendedName>
        <fullName evidence="4">EF-hand domain-containing protein</fullName>
    </recommendedName>
</protein>